<organism evidence="2">
    <name type="scientific">uncultured Caudovirales phage</name>
    <dbReference type="NCBI Taxonomy" id="2100421"/>
    <lineage>
        <taxon>Viruses</taxon>
        <taxon>Duplodnaviria</taxon>
        <taxon>Heunggongvirae</taxon>
        <taxon>Uroviricota</taxon>
        <taxon>Caudoviricetes</taxon>
        <taxon>Peduoviridae</taxon>
        <taxon>Maltschvirus</taxon>
        <taxon>Maltschvirus maltsch</taxon>
    </lineage>
</organism>
<dbReference type="EMBL" id="LR798378">
    <property type="protein sequence ID" value="CAB5227828.1"/>
    <property type="molecule type" value="Genomic_DNA"/>
</dbReference>
<evidence type="ECO:0000313" key="5">
    <source>
        <dbReference type="EMBL" id="CAB4211194.1"/>
    </source>
</evidence>
<dbReference type="EMBL" id="LR797518">
    <property type="protein sequence ID" value="CAB4222841.1"/>
    <property type="molecule type" value="Genomic_DNA"/>
</dbReference>
<evidence type="ECO:0000313" key="1">
    <source>
        <dbReference type="EMBL" id="CAB4170950.1"/>
    </source>
</evidence>
<evidence type="ECO:0000313" key="4">
    <source>
        <dbReference type="EMBL" id="CAB4190845.1"/>
    </source>
</evidence>
<sequence length="75" mass="8363">MATKDEITTFSLTIESIAYEKNTSYMDAILLHCEETGFEIELAAKLISGALKSKIKMEAEELHFLPKSNTAKLPI</sequence>
<dbReference type="EMBL" id="LR797021">
    <property type="protein sequence ID" value="CAB4182320.1"/>
    <property type="molecule type" value="Genomic_DNA"/>
</dbReference>
<dbReference type="EMBL" id="LR797157">
    <property type="protein sequence ID" value="CAB4190845.1"/>
    <property type="molecule type" value="Genomic_DNA"/>
</dbReference>
<evidence type="ECO:0000313" key="2">
    <source>
        <dbReference type="EMBL" id="CAB4177112.1"/>
    </source>
</evidence>
<evidence type="ECO:0000313" key="3">
    <source>
        <dbReference type="EMBL" id="CAB4182320.1"/>
    </source>
</evidence>
<evidence type="ECO:0000313" key="6">
    <source>
        <dbReference type="EMBL" id="CAB4222841.1"/>
    </source>
</evidence>
<dbReference type="InterPro" id="IPR042071">
    <property type="entry name" value="Trans_coact_sf"/>
</dbReference>
<dbReference type="InterPro" id="IPR031836">
    <property type="entry name" value="Trans_coact"/>
</dbReference>
<protein>
    <submittedName>
        <fullName evidence="2">Phage late-transcription coactivator</fullName>
    </submittedName>
</protein>
<reference evidence="2" key="1">
    <citation type="submission" date="2020-05" db="EMBL/GenBank/DDBJ databases">
        <authorList>
            <person name="Chiriac C."/>
            <person name="Salcher M."/>
            <person name="Ghai R."/>
            <person name="Kavagutti S V."/>
        </authorList>
    </citation>
    <scope>NUCLEOTIDE SEQUENCE</scope>
</reference>
<evidence type="ECO:0000313" key="7">
    <source>
        <dbReference type="EMBL" id="CAB5227828.1"/>
    </source>
</evidence>
<name>A0A6J5Q0Y6_9CAUD</name>
<dbReference type="EMBL" id="LR796860">
    <property type="protein sequence ID" value="CAB4170950.1"/>
    <property type="molecule type" value="Genomic_DNA"/>
</dbReference>
<proteinExistence type="predicted"/>
<dbReference type="Pfam" id="PF16805">
    <property type="entry name" value="Trans_coact"/>
    <property type="match status" value="1"/>
</dbReference>
<gene>
    <name evidence="3" type="ORF">UFOVP1065_216</name>
    <name evidence="4" type="ORF">UFOVP1198_185</name>
    <name evidence="5" type="ORF">UFOVP1418_177</name>
    <name evidence="7" type="ORF">UFOVP1524_206</name>
    <name evidence="6" type="ORF">UFOVP1651_206</name>
    <name evidence="1" type="ORF">UFOVP908_184</name>
    <name evidence="2" type="ORF">UFOVP990_185</name>
</gene>
<accession>A0A6J5Q0Y6</accession>
<dbReference type="Gene3D" id="1.10.10.2850">
    <property type="entry name" value="Phage late-transcription coactivator-like"/>
    <property type="match status" value="1"/>
</dbReference>
<dbReference type="EMBL" id="LR796945">
    <property type="protein sequence ID" value="CAB4177112.1"/>
    <property type="molecule type" value="Genomic_DNA"/>
</dbReference>
<dbReference type="EMBL" id="LR797369">
    <property type="protein sequence ID" value="CAB4211194.1"/>
    <property type="molecule type" value="Genomic_DNA"/>
</dbReference>